<evidence type="ECO:0000313" key="3">
    <source>
        <dbReference type="EMBL" id="TAI47772.1"/>
    </source>
</evidence>
<dbReference type="OrthoDB" id="9803739at2"/>
<comment type="caution">
    <text evidence="3">The sequence shown here is derived from an EMBL/GenBank/DDBJ whole genome shotgun (WGS) entry which is preliminary data.</text>
</comment>
<evidence type="ECO:0000313" key="4">
    <source>
        <dbReference type="Proteomes" id="UP000291981"/>
    </source>
</evidence>
<organism evidence="3 4">
    <name type="scientific">Flagellimonas allohymeniacidonis</name>
    <dbReference type="NCBI Taxonomy" id="2517819"/>
    <lineage>
        <taxon>Bacteria</taxon>
        <taxon>Pseudomonadati</taxon>
        <taxon>Bacteroidota</taxon>
        <taxon>Flavobacteriia</taxon>
        <taxon>Flavobacteriales</taxon>
        <taxon>Flavobacteriaceae</taxon>
        <taxon>Flagellimonas</taxon>
    </lineage>
</organism>
<keyword evidence="4" id="KW-1185">Reference proteome</keyword>
<sequence length="230" mass="25518">MKTIGMIGGMSWESSKIYYQHVNEMVREQLGGSHSAKSVMSSVDFEQIEKWSFSDDWGKIGQEMASQAQRLEKAGSDLILLCTNTIHLVSDHITNATRIPFLHIAEATGAAISAAGLKKVALLGTQFTMEKDFYTKILEDQFDLEVLVPESNDRKTLQAIIYNELVKGVFTEEAKKTCLGIIEKLKKHGIEGVILGCTELPILIPDEEVDLPTFDTTKIHAQKAVEFALS</sequence>
<dbReference type="Proteomes" id="UP000291981">
    <property type="component" value="Unassembled WGS sequence"/>
</dbReference>
<dbReference type="InterPro" id="IPR001920">
    <property type="entry name" value="Asp/Glu_race"/>
</dbReference>
<dbReference type="PROSITE" id="PS00924">
    <property type="entry name" value="ASP_GLU_RACEMASE_2"/>
    <property type="match status" value="1"/>
</dbReference>
<dbReference type="PANTHER" id="PTHR21198">
    <property type="entry name" value="GLUTAMATE RACEMASE"/>
    <property type="match status" value="1"/>
</dbReference>
<name>A0A4Q8QBM6_9FLAO</name>
<dbReference type="RefSeq" id="WP_130614872.1">
    <property type="nucleotide sequence ID" value="NZ_SGIU01000002.1"/>
</dbReference>
<dbReference type="Pfam" id="PF01177">
    <property type="entry name" value="Asp_Glu_race"/>
    <property type="match status" value="1"/>
</dbReference>
<comment type="similarity">
    <text evidence="1">Belongs to the aspartate/glutamate racemases family.</text>
</comment>
<reference evidence="3 4" key="1">
    <citation type="submission" date="2019-02" db="EMBL/GenBank/DDBJ databases">
        <title>Draft genome sequence of Muricauda sp. 176CP4-71.</title>
        <authorList>
            <person name="Park J.-S."/>
        </authorList>
    </citation>
    <scope>NUCLEOTIDE SEQUENCE [LARGE SCALE GENOMIC DNA]</scope>
    <source>
        <strain evidence="3 4">176CP4-71</strain>
    </source>
</reference>
<dbReference type="AlphaFoldDB" id="A0A4Q8QBM6"/>
<dbReference type="SUPFAM" id="SSF53681">
    <property type="entry name" value="Aspartate/glutamate racemase"/>
    <property type="match status" value="2"/>
</dbReference>
<keyword evidence="2" id="KW-0413">Isomerase</keyword>
<dbReference type="InterPro" id="IPR015942">
    <property type="entry name" value="Asp/Glu/hydantoin_racemase"/>
</dbReference>
<proteinExistence type="inferred from homology"/>
<dbReference type="PANTHER" id="PTHR21198:SF7">
    <property type="entry name" value="ASPARTATE-GLUTAMATE RACEMASE FAMILY"/>
    <property type="match status" value="1"/>
</dbReference>
<dbReference type="InterPro" id="IPR033134">
    <property type="entry name" value="Asp/Glu_racemase_AS_2"/>
</dbReference>
<dbReference type="Gene3D" id="3.40.50.1860">
    <property type="match status" value="2"/>
</dbReference>
<dbReference type="EMBL" id="SGIU01000002">
    <property type="protein sequence ID" value="TAI47772.1"/>
    <property type="molecule type" value="Genomic_DNA"/>
</dbReference>
<evidence type="ECO:0000256" key="2">
    <source>
        <dbReference type="ARBA" id="ARBA00023235"/>
    </source>
</evidence>
<dbReference type="InterPro" id="IPR004380">
    <property type="entry name" value="Asp_race"/>
</dbReference>
<protein>
    <submittedName>
        <fullName evidence="3">Aspartate/glutamate racemase family protein</fullName>
    </submittedName>
</protein>
<dbReference type="NCBIfam" id="TIGR00035">
    <property type="entry name" value="asp_race"/>
    <property type="match status" value="1"/>
</dbReference>
<accession>A0A4Q8QBM6</accession>
<evidence type="ECO:0000256" key="1">
    <source>
        <dbReference type="ARBA" id="ARBA00007847"/>
    </source>
</evidence>
<gene>
    <name evidence="3" type="ORF">EW142_14030</name>
</gene>
<dbReference type="GO" id="GO:0047661">
    <property type="term" value="F:amino-acid racemase activity"/>
    <property type="evidence" value="ECO:0007669"/>
    <property type="project" value="InterPro"/>
</dbReference>